<keyword evidence="1" id="KW-0732">Signal</keyword>
<evidence type="ECO:0000313" key="3">
    <source>
        <dbReference type="Proteomes" id="UP001163105"/>
    </source>
</evidence>
<comment type="caution">
    <text evidence="2">The sequence shown here is derived from an EMBL/GenBank/DDBJ whole genome shotgun (WGS) entry which is preliminary data.</text>
</comment>
<organism evidence="2 3">
    <name type="scientific">Purpureocillium lavendulum</name>
    <dbReference type="NCBI Taxonomy" id="1247861"/>
    <lineage>
        <taxon>Eukaryota</taxon>
        <taxon>Fungi</taxon>
        <taxon>Dikarya</taxon>
        <taxon>Ascomycota</taxon>
        <taxon>Pezizomycotina</taxon>
        <taxon>Sordariomycetes</taxon>
        <taxon>Hypocreomycetidae</taxon>
        <taxon>Hypocreales</taxon>
        <taxon>Ophiocordycipitaceae</taxon>
        <taxon>Purpureocillium</taxon>
    </lineage>
</organism>
<proteinExistence type="predicted"/>
<dbReference type="AlphaFoldDB" id="A0AB34G4K8"/>
<feature type="chain" id="PRO_5044186501" evidence="1">
    <location>
        <begin position="18"/>
        <end position="188"/>
    </location>
</feature>
<feature type="signal peptide" evidence="1">
    <location>
        <begin position="1"/>
        <end position="17"/>
    </location>
</feature>
<sequence length="188" mass="20550">MQLSSLLLAVLPSVAMAATAYDAPAALKAVAKDPTNECKLPVSFHVINFAGKKNESSDLSEYHFKYRNTNTNLTTTCNWDTESKSTTPNGLTPRFACADSNVKFIWEGTKKRLTLVERVCPNTRGVPAYEVAGVAEIPLACGSSGCVSNQTDTLALFTSLNPVTDPTHRRDNVVRRHRARGVAWSYEI</sequence>
<dbReference type="Proteomes" id="UP001163105">
    <property type="component" value="Unassembled WGS sequence"/>
</dbReference>
<name>A0AB34G4K8_9HYPO</name>
<protein>
    <submittedName>
        <fullName evidence="2">PRO41 protein</fullName>
    </submittedName>
</protein>
<evidence type="ECO:0000313" key="2">
    <source>
        <dbReference type="EMBL" id="KAJ6445637.1"/>
    </source>
</evidence>
<reference evidence="2" key="1">
    <citation type="submission" date="2023-01" db="EMBL/GenBank/DDBJ databases">
        <title>The growth and conidiation of Purpureocillium lavendulum are regulated by nitrogen source and histone H3K14 acetylation.</title>
        <authorList>
            <person name="Tang P."/>
            <person name="Han J."/>
            <person name="Zhang C."/>
            <person name="Tang P."/>
            <person name="Qi F."/>
            <person name="Zhang K."/>
            <person name="Liang L."/>
        </authorList>
    </citation>
    <scope>NUCLEOTIDE SEQUENCE</scope>
    <source>
        <strain evidence="2">YMF1.00683</strain>
    </source>
</reference>
<accession>A0AB34G4K8</accession>
<keyword evidence="3" id="KW-1185">Reference proteome</keyword>
<dbReference type="EMBL" id="JAQHRD010000001">
    <property type="protein sequence ID" value="KAJ6445637.1"/>
    <property type="molecule type" value="Genomic_DNA"/>
</dbReference>
<evidence type="ECO:0000256" key="1">
    <source>
        <dbReference type="SAM" id="SignalP"/>
    </source>
</evidence>
<dbReference type="Gene3D" id="2.40.350.20">
    <property type="match status" value="1"/>
</dbReference>
<gene>
    <name evidence="2" type="ORF">O9K51_00398</name>
</gene>